<dbReference type="Proteomes" id="UP000316614">
    <property type="component" value="Chromosome"/>
</dbReference>
<protein>
    <submittedName>
        <fullName evidence="4">Polysaccharide deacetylase family protein</fullName>
    </submittedName>
</protein>
<dbReference type="Gene3D" id="3.20.20.370">
    <property type="entry name" value="Glycoside hydrolase/deacetylase"/>
    <property type="match status" value="1"/>
</dbReference>
<dbReference type="SUPFAM" id="SSF88713">
    <property type="entry name" value="Glycoside hydrolase/deacetylase"/>
    <property type="match status" value="1"/>
</dbReference>
<dbReference type="GO" id="GO:0016020">
    <property type="term" value="C:membrane"/>
    <property type="evidence" value="ECO:0007669"/>
    <property type="project" value="TreeGrafter"/>
</dbReference>
<dbReference type="EMBL" id="CP041253">
    <property type="protein sequence ID" value="QDH81542.1"/>
    <property type="molecule type" value="Genomic_DNA"/>
</dbReference>
<feature type="domain" description="NodB homology" evidence="3">
    <location>
        <begin position="28"/>
        <end position="235"/>
    </location>
</feature>
<dbReference type="GO" id="GO:0046872">
    <property type="term" value="F:metal ion binding"/>
    <property type="evidence" value="ECO:0007669"/>
    <property type="project" value="UniProtKB-KW"/>
</dbReference>
<evidence type="ECO:0000256" key="1">
    <source>
        <dbReference type="ARBA" id="ARBA00022723"/>
    </source>
</evidence>
<evidence type="ECO:0000259" key="3">
    <source>
        <dbReference type="PROSITE" id="PS51677"/>
    </source>
</evidence>
<dbReference type="PANTHER" id="PTHR10587:SF133">
    <property type="entry name" value="CHITIN DEACETYLASE 1-RELATED"/>
    <property type="match status" value="1"/>
</dbReference>
<evidence type="ECO:0000256" key="2">
    <source>
        <dbReference type="ARBA" id="ARBA00022801"/>
    </source>
</evidence>
<organism evidence="4 5">
    <name type="scientific">Echinicola soli</name>
    <dbReference type="NCBI Taxonomy" id="2591634"/>
    <lineage>
        <taxon>Bacteria</taxon>
        <taxon>Pseudomonadati</taxon>
        <taxon>Bacteroidota</taxon>
        <taxon>Cytophagia</taxon>
        <taxon>Cytophagales</taxon>
        <taxon>Cyclobacteriaceae</taxon>
        <taxon>Echinicola</taxon>
    </lineage>
</organism>
<dbReference type="AlphaFoldDB" id="A0A514CNZ0"/>
<name>A0A514CNZ0_9BACT</name>
<evidence type="ECO:0000313" key="4">
    <source>
        <dbReference type="EMBL" id="QDH81542.1"/>
    </source>
</evidence>
<dbReference type="PROSITE" id="PS51677">
    <property type="entry name" value="NODB"/>
    <property type="match status" value="1"/>
</dbReference>
<sequence>MQFQAFGQNHDPYTLSEGAIIRGNPDNKQLALIFTGHHYAEGGSYILRTLSRYGIKASFFFTGSFYRNEDFRQLILDIKEDGHYLGAHSDKHLLYCDWDNRDSLLVSKEIFEEDLKGNYAEMAKWGIEKADTRYFLPPYEWYNEKISQWTRGFGLQLINFTPGTRSNADYTDPSMANYVSSEEIIHSILDYEAKADLNGFLLLLHIGAGPERKDKFHEKLPELIEALQTENYRFTTVDQLLNTTN</sequence>
<proteinExistence type="predicted"/>
<dbReference type="GO" id="GO:0016810">
    <property type="term" value="F:hydrolase activity, acting on carbon-nitrogen (but not peptide) bonds"/>
    <property type="evidence" value="ECO:0007669"/>
    <property type="project" value="InterPro"/>
</dbReference>
<dbReference type="CDD" id="cd10917">
    <property type="entry name" value="CE4_NodB_like_6s_7s"/>
    <property type="match status" value="1"/>
</dbReference>
<keyword evidence="1" id="KW-0479">Metal-binding</keyword>
<keyword evidence="2" id="KW-0378">Hydrolase</keyword>
<dbReference type="KEGG" id="echi:FKX85_09700"/>
<dbReference type="GO" id="GO:0005975">
    <property type="term" value="P:carbohydrate metabolic process"/>
    <property type="evidence" value="ECO:0007669"/>
    <property type="project" value="InterPro"/>
</dbReference>
<dbReference type="InterPro" id="IPR011330">
    <property type="entry name" value="Glyco_hydro/deAcase_b/a-brl"/>
</dbReference>
<accession>A0A514CNZ0</accession>
<evidence type="ECO:0000313" key="5">
    <source>
        <dbReference type="Proteomes" id="UP000316614"/>
    </source>
</evidence>
<dbReference type="OrthoDB" id="837450at2"/>
<dbReference type="PANTHER" id="PTHR10587">
    <property type="entry name" value="GLYCOSYL TRANSFERASE-RELATED"/>
    <property type="match status" value="1"/>
</dbReference>
<reference evidence="4 5" key="1">
    <citation type="submission" date="2019-06" db="EMBL/GenBank/DDBJ databases">
        <title>Echinicola alkalisoli sp. nov. isolated from saline soil.</title>
        <authorList>
            <person name="Sun J.-Q."/>
            <person name="Xu L."/>
        </authorList>
    </citation>
    <scope>NUCLEOTIDE SEQUENCE [LARGE SCALE GENOMIC DNA]</scope>
    <source>
        <strain evidence="4 5">LN3S3</strain>
    </source>
</reference>
<dbReference type="InterPro" id="IPR050248">
    <property type="entry name" value="Polysacc_deacetylase_ArnD"/>
</dbReference>
<dbReference type="InterPro" id="IPR002509">
    <property type="entry name" value="NODB_dom"/>
</dbReference>
<keyword evidence="5" id="KW-1185">Reference proteome</keyword>
<gene>
    <name evidence="4" type="ORF">FKX85_09700</name>
</gene>
<dbReference type="Pfam" id="PF01522">
    <property type="entry name" value="Polysacc_deac_1"/>
    <property type="match status" value="1"/>
</dbReference>